<evidence type="ECO:0000256" key="1">
    <source>
        <dbReference type="SAM" id="Phobius"/>
    </source>
</evidence>
<keyword evidence="1" id="KW-0472">Membrane</keyword>
<dbReference type="PANTHER" id="PTHR22801">
    <property type="entry name" value="LITHOSTATHINE"/>
    <property type="match status" value="1"/>
</dbReference>
<dbReference type="InterPro" id="IPR016187">
    <property type="entry name" value="CTDL_fold"/>
</dbReference>
<dbReference type="PANTHER" id="PTHR22801:SF63">
    <property type="entry name" value="C-TYPE LECTIN DOMAIN-CONTAINING PROTEIN"/>
    <property type="match status" value="1"/>
</dbReference>
<dbReference type="EMBL" id="CAXKWB010020489">
    <property type="protein sequence ID" value="CAL4122624.1"/>
    <property type="molecule type" value="Genomic_DNA"/>
</dbReference>
<accession>A0AAV2RC01</accession>
<keyword evidence="4" id="KW-1185">Reference proteome</keyword>
<dbReference type="SUPFAM" id="SSF56436">
    <property type="entry name" value="C-type lectin-like"/>
    <property type="match status" value="1"/>
</dbReference>
<name>A0AAV2RC01_MEGNR</name>
<evidence type="ECO:0000313" key="3">
    <source>
        <dbReference type="EMBL" id="CAL4122624.1"/>
    </source>
</evidence>
<dbReference type="PROSITE" id="PS50041">
    <property type="entry name" value="C_TYPE_LECTIN_2"/>
    <property type="match status" value="1"/>
</dbReference>
<dbReference type="Pfam" id="PF00059">
    <property type="entry name" value="Lectin_C"/>
    <property type="match status" value="1"/>
</dbReference>
<keyword evidence="1" id="KW-0812">Transmembrane</keyword>
<protein>
    <recommendedName>
        <fullName evidence="2">C-type lectin domain-containing protein</fullName>
    </recommendedName>
</protein>
<comment type="caution">
    <text evidence="3">The sequence shown here is derived from an EMBL/GenBank/DDBJ whole genome shotgun (WGS) entry which is preliminary data.</text>
</comment>
<proteinExistence type="predicted"/>
<keyword evidence="1" id="KW-1133">Transmembrane helix</keyword>
<dbReference type="InterPro" id="IPR050801">
    <property type="entry name" value="Ca-Dep_Lectins_ImmuneDev"/>
</dbReference>
<dbReference type="InterPro" id="IPR001304">
    <property type="entry name" value="C-type_lectin-like"/>
</dbReference>
<gene>
    <name evidence="3" type="ORF">MNOR_LOCUS23346</name>
</gene>
<feature type="domain" description="C-type lectin" evidence="2">
    <location>
        <begin position="80"/>
        <end position="201"/>
    </location>
</feature>
<dbReference type="Proteomes" id="UP001497623">
    <property type="component" value="Unassembled WGS sequence"/>
</dbReference>
<sequence>MDDQQHLVNGEDLKSRLTGPVGGIIKDCCSGTSLTAILNCFLLMLILVVLAIISIQSRQPGTQQIGSAVAQVCPPPYVPVMGECFYIQNIFTFNFEKAAEYCSTMGGHLAEPKTASTLLSYQVDALGPLRQRQSYWIGGSDADGDGQFNWLSGRPVHKSEWQQGMPSETHWNRKCLRYYLAGNQCGVADGNCDDGMNVICEYPVN</sequence>
<dbReference type="Gene3D" id="3.10.100.10">
    <property type="entry name" value="Mannose-Binding Protein A, subunit A"/>
    <property type="match status" value="1"/>
</dbReference>
<evidence type="ECO:0000313" key="4">
    <source>
        <dbReference type="Proteomes" id="UP001497623"/>
    </source>
</evidence>
<dbReference type="AlphaFoldDB" id="A0AAV2RC01"/>
<evidence type="ECO:0000259" key="2">
    <source>
        <dbReference type="PROSITE" id="PS50041"/>
    </source>
</evidence>
<feature type="transmembrane region" description="Helical" evidence="1">
    <location>
        <begin position="36"/>
        <end position="55"/>
    </location>
</feature>
<dbReference type="InterPro" id="IPR016186">
    <property type="entry name" value="C-type_lectin-like/link_sf"/>
</dbReference>
<dbReference type="SMART" id="SM00034">
    <property type="entry name" value="CLECT"/>
    <property type="match status" value="1"/>
</dbReference>
<organism evidence="3 4">
    <name type="scientific">Meganyctiphanes norvegica</name>
    <name type="common">Northern krill</name>
    <name type="synonym">Thysanopoda norvegica</name>
    <dbReference type="NCBI Taxonomy" id="48144"/>
    <lineage>
        <taxon>Eukaryota</taxon>
        <taxon>Metazoa</taxon>
        <taxon>Ecdysozoa</taxon>
        <taxon>Arthropoda</taxon>
        <taxon>Crustacea</taxon>
        <taxon>Multicrustacea</taxon>
        <taxon>Malacostraca</taxon>
        <taxon>Eumalacostraca</taxon>
        <taxon>Eucarida</taxon>
        <taxon>Euphausiacea</taxon>
        <taxon>Euphausiidae</taxon>
        <taxon>Meganyctiphanes</taxon>
    </lineage>
</organism>
<reference evidence="3 4" key="1">
    <citation type="submission" date="2024-05" db="EMBL/GenBank/DDBJ databases">
        <authorList>
            <person name="Wallberg A."/>
        </authorList>
    </citation>
    <scope>NUCLEOTIDE SEQUENCE [LARGE SCALE GENOMIC DNA]</scope>
</reference>